<gene>
    <name evidence="1" type="ORF">FHX68_0960</name>
</gene>
<keyword evidence="2" id="KW-1185">Reference proteome</keyword>
<name>A0A4Y3US22_9MICO</name>
<accession>A0A4Y3US22</accession>
<comment type="caution">
    <text evidence="1">The sequence shown here is derived from an EMBL/GenBank/DDBJ whole genome shotgun (WGS) entry which is preliminary data.</text>
</comment>
<proteinExistence type="predicted"/>
<dbReference type="Gene3D" id="3.30.450.150">
    <property type="entry name" value="Haem-degrading domain"/>
    <property type="match status" value="1"/>
</dbReference>
<dbReference type="InterPro" id="IPR005624">
    <property type="entry name" value="PduO/GlcC-like"/>
</dbReference>
<dbReference type="Proteomes" id="UP000319804">
    <property type="component" value="Unassembled WGS sequence"/>
</dbReference>
<dbReference type="InterPro" id="IPR038084">
    <property type="entry name" value="PduO/GlcC-like_sf"/>
</dbReference>
<reference evidence="1 2" key="1">
    <citation type="submission" date="2019-06" db="EMBL/GenBank/DDBJ databases">
        <title>Sequencing the genomes of 1000 actinobacteria strains.</title>
        <authorList>
            <person name="Klenk H.-P."/>
        </authorList>
    </citation>
    <scope>NUCLEOTIDE SEQUENCE [LARGE SCALE GENOMIC DNA]</scope>
    <source>
        <strain evidence="1 2">DSM 20427</strain>
    </source>
</reference>
<protein>
    <submittedName>
        <fullName evidence="1">Uncharacterized protein GlcG (DUF336 family)</fullName>
    </submittedName>
</protein>
<evidence type="ECO:0000313" key="1">
    <source>
        <dbReference type="EMBL" id="TQN00837.1"/>
    </source>
</evidence>
<dbReference type="PANTHER" id="PTHR34309">
    <property type="entry name" value="SLR1406 PROTEIN"/>
    <property type="match status" value="1"/>
</dbReference>
<dbReference type="OrthoDB" id="9778896at2"/>
<dbReference type="PANTHER" id="PTHR34309:SF1">
    <property type="entry name" value="PROTEIN GLCG"/>
    <property type="match status" value="1"/>
</dbReference>
<sequence>MPTPTISPVVLARASAHAALDAGFAKADELGVPFTIAILDGGGNLVAQVRGDGAALASIGTSVAKALTAVHFAQPTQDLQGAVNPGQALFGLGTRDAAYAFVAGGIPITDAAGTVIGAIGAGGGSPEQDHEVAAAALAAIA</sequence>
<evidence type="ECO:0000313" key="2">
    <source>
        <dbReference type="Proteomes" id="UP000319804"/>
    </source>
</evidence>
<dbReference type="InterPro" id="IPR052517">
    <property type="entry name" value="GlcG_carb_metab_protein"/>
</dbReference>
<dbReference type="Pfam" id="PF03928">
    <property type="entry name" value="HbpS-like"/>
    <property type="match status" value="1"/>
</dbReference>
<dbReference type="AlphaFoldDB" id="A0A4Y3US22"/>
<dbReference type="RefSeq" id="WP_141381459.1">
    <property type="nucleotide sequence ID" value="NZ_BJNA01000076.1"/>
</dbReference>
<dbReference type="EMBL" id="VFPS01000001">
    <property type="protein sequence ID" value="TQN00837.1"/>
    <property type="molecule type" value="Genomic_DNA"/>
</dbReference>
<organism evidence="1 2">
    <name type="scientific">Microbacterium lacticum</name>
    <dbReference type="NCBI Taxonomy" id="33885"/>
    <lineage>
        <taxon>Bacteria</taxon>
        <taxon>Bacillati</taxon>
        <taxon>Actinomycetota</taxon>
        <taxon>Actinomycetes</taxon>
        <taxon>Micrococcales</taxon>
        <taxon>Microbacteriaceae</taxon>
        <taxon>Microbacterium</taxon>
    </lineage>
</organism>
<dbReference type="SUPFAM" id="SSF143744">
    <property type="entry name" value="GlcG-like"/>
    <property type="match status" value="1"/>
</dbReference>